<feature type="domain" description="C2H2-type" evidence="3">
    <location>
        <begin position="1"/>
        <end position="23"/>
    </location>
</feature>
<dbReference type="EMBL" id="GAIX01007320">
    <property type="protein sequence ID" value="JAA85240.1"/>
    <property type="molecule type" value="Transcribed_RNA"/>
</dbReference>
<feature type="compositionally biased region" description="Basic residues" evidence="2">
    <location>
        <begin position="55"/>
        <end position="71"/>
    </location>
</feature>
<keyword evidence="1" id="KW-0862">Zinc</keyword>
<dbReference type="SUPFAM" id="SSF57667">
    <property type="entry name" value="beta-beta-alpha zinc fingers"/>
    <property type="match status" value="1"/>
</dbReference>
<protein>
    <submittedName>
        <fullName evidence="4">Zinc finger protein</fullName>
    </submittedName>
</protein>
<keyword evidence="1" id="KW-0863">Zinc-finger</keyword>
<accession>S4PDX2</accession>
<reference evidence="4" key="2">
    <citation type="submission" date="2013-05" db="EMBL/GenBank/DDBJ databases">
        <authorList>
            <person name="Carter J.-M."/>
            <person name="Baker S.C."/>
            <person name="Pink R."/>
            <person name="Carter D.R.F."/>
            <person name="Collins A."/>
            <person name="Tomlin J."/>
            <person name="Gibbs M."/>
            <person name="Breuker C.J."/>
        </authorList>
    </citation>
    <scope>NUCLEOTIDE SEQUENCE</scope>
    <source>
        <tissue evidence="4">Ovary</tissue>
    </source>
</reference>
<dbReference type="Pfam" id="PF00096">
    <property type="entry name" value="zf-C2H2"/>
    <property type="match status" value="1"/>
</dbReference>
<dbReference type="InterPro" id="IPR036236">
    <property type="entry name" value="Znf_C2H2_sf"/>
</dbReference>
<sequence length="82" mass="9514">CGKKFTYNSNRQRHMAIHQDTRRHFKCDVCDKKFAAAQSRNAHVSHVHSNVPWPKRVRSSRPRAPGTRRVRRTADTSDSLDS</sequence>
<evidence type="ECO:0000256" key="2">
    <source>
        <dbReference type="SAM" id="MobiDB-lite"/>
    </source>
</evidence>
<dbReference type="Gene3D" id="3.30.160.60">
    <property type="entry name" value="Classic Zinc Finger"/>
    <property type="match status" value="1"/>
</dbReference>
<feature type="non-terminal residue" evidence="4">
    <location>
        <position position="1"/>
    </location>
</feature>
<evidence type="ECO:0000256" key="1">
    <source>
        <dbReference type="PROSITE-ProRule" id="PRU00042"/>
    </source>
</evidence>
<organism evidence="4">
    <name type="scientific">Pararge aegeria</name>
    <name type="common">speckled wood butterfly</name>
    <dbReference type="NCBI Taxonomy" id="116150"/>
    <lineage>
        <taxon>Eukaryota</taxon>
        <taxon>Metazoa</taxon>
        <taxon>Ecdysozoa</taxon>
        <taxon>Arthropoda</taxon>
        <taxon>Hexapoda</taxon>
        <taxon>Insecta</taxon>
        <taxon>Pterygota</taxon>
        <taxon>Neoptera</taxon>
        <taxon>Endopterygota</taxon>
        <taxon>Lepidoptera</taxon>
        <taxon>Glossata</taxon>
        <taxon>Ditrysia</taxon>
        <taxon>Papilionoidea</taxon>
        <taxon>Nymphalidae</taxon>
        <taxon>Satyrinae</taxon>
        <taxon>Satyrini</taxon>
        <taxon>Parargina</taxon>
        <taxon>Pararge</taxon>
    </lineage>
</organism>
<feature type="domain" description="C2H2-type" evidence="3">
    <location>
        <begin position="25"/>
        <end position="50"/>
    </location>
</feature>
<evidence type="ECO:0000313" key="4">
    <source>
        <dbReference type="EMBL" id="JAA85240.1"/>
    </source>
</evidence>
<dbReference type="PROSITE" id="PS50157">
    <property type="entry name" value="ZINC_FINGER_C2H2_2"/>
    <property type="match status" value="2"/>
</dbReference>
<reference evidence="4" key="1">
    <citation type="journal article" date="2013" name="BMC Genomics">
        <title>Unscrambling butterfly oogenesis.</title>
        <authorList>
            <person name="Carter J.M."/>
            <person name="Baker S.C."/>
            <person name="Pink R."/>
            <person name="Carter D.R."/>
            <person name="Collins A."/>
            <person name="Tomlin J."/>
            <person name="Gibbs M."/>
            <person name="Breuker C.J."/>
        </authorList>
    </citation>
    <scope>NUCLEOTIDE SEQUENCE</scope>
    <source>
        <tissue evidence="4">Ovary</tissue>
    </source>
</reference>
<feature type="region of interest" description="Disordered" evidence="2">
    <location>
        <begin position="41"/>
        <end position="82"/>
    </location>
</feature>
<dbReference type="AlphaFoldDB" id="S4PDX2"/>
<evidence type="ECO:0000259" key="3">
    <source>
        <dbReference type="PROSITE" id="PS50157"/>
    </source>
</evidence>
<keyword evidence="1" id="KW-0479">Metal-binding</keyword>
<proteinExistence type="predicted"/>
<dbReference type="GO" id="GO:0008270">
    <property type="term" value="F:zinc ion binding"/>
    <property type="evidence" value="ECO:0007669"/>
    <property type="project" value="UniProtKB-KW"/>
</dbReference>
<dbReference type="InterPro" id="IPR013087">
    <property type="entry name" value="Znf_C2H2_type"/>
</dbReference>
<dbReference type="PROSITE" id="PS00028">
    <property type="entry name" value="ZINC_FINGER_C2H2_1"/>
    <property type="match status" value="1"/>
</dbReference>
<name>S4PDX2_9NEOP</name>